<dbReference type="Pfam" id="PF00145">
    <property type="entry name" value="DNA_methylase"/>
    <property type="match status" value="1"/>
</dbReference>
<dbReference type="GO" id="GO:0004519">
    <property type="term" value="F:endonuclease activity"/>
    <property type="evidence" value="ECO:0007669"/>
    <property type="project" value="UniProtKB-KW"/>
</dbReference>
<evidence type="ECO:0000313" key="13">
    <source>
        <dbReference type="Proteomes" id="UP000003560"/>
    </source>
</evidence>
<name>B6G913_9ACTN</name>
<feature type="active site" evidence="8">
    <location>
        <position position="609"/>
    </location>
</feature>
<keyword evidence="5" id="KW-0680">Restriction system</keyword>
<keyword evidence="1 8" id="KW-0489">Methyltransferase</keyword>
<dbReference type="NCBIfam" id="NF040973">
    <property type="entry name" value="restrict_Sau3AI"/>
    <property type="match status" value="1"/>
</dbReference>
<evidence type="ECO:0000256" key="6">
    <source>
        <dbReference type="ARBA" id="ARBA00022759"/>
    </source>
</evidence>
<keyword evidence="2 8" id="KW-0808">Transferase</keyword>
<dbReference type="Proteomes" id="UP000003560">
    <property type="component" value="Unassembled WGS sequence"/>
</dbReference>
<evidence type="ECO:0000256" key="10">
    <source>
        <dbReference type="RuleBase" id="RU000417"/>
    </source>
</evidence>
<evidence type="ECO:0000256" key="5">
    <source>
        <dbReference type="ARBA" id="ARBA00022747"/>
    </source>
</evidence>
<dbReference type="AlphaFoldDB" id="B6G913"/>
<dbReference type="InterPro" id="IPR001525">
    <property type="entry name" value="C5_MeTfrase"/>
</dbReference>
<evidence type="ECO:0000256" key="8">
    <source>
        <dbReference type="PROSITE-ProRule" id="PRU01016"/>
    </source>
</evidence>
<dbReference type="SUPFAM" id="SSF53335">
    <property type="entry name" value="S-adenosyl-L-methionine-dependent methyltransferases"/>
    <property type="match status" value="1"/>
</dbReference>
<evidence type="ECO:0000313" key="12">
    <source>
        <dbReference type="EMBL" id="EEA91210.1"/>
    </source>
</evidence>
<dbReference type="SMART" id="SM00927">
    <property type="entry name" value="MutH"/>
    <property type="match status" value="1"/>
</dbReference>
<dbReference type="InterPro" id="IPR037057">
    <property type="entry name" value="DNA_rep_MutH/T2_RE_sf"/>
</dbReference>
<comment type="caution">
    <text evidence="12">The sequence shown here is derived from an EMBL/GenBank/DDBJ whole genome shotgun (WGS) entry which is preliminary data.</text>
</comment>
<evidence type="ECO:0000256" key="1">
    <source>
        <dbReference type="ARBA" id="ARBA00022603"/>
    </source>
</evidence>
<dbReference type="GO" id="GO:0003677">
    <property type="term" value="F:DNA binding"/>
    <property type="evidence" value="ECO:0007669"/>
    <property type="project" value="InterPro"/>
</dbReference>
<dbReference type="CDD" id="cd22356">
    <property type="entry name" value="Sau3AI_N-like"/>
    <property type="match status" value="1"/>
</dbReference>
<dbReference type="InterPro" id="IPR011335">
    <property type="entry name" value="Restrct_endonuc-II-like"/>
</dbReference>
<sequence>MYVSAAFRERRVGGPSFEERLFDRYNTAIEQAFLKVAVMGAILEYDNSSIESILAYAKQLEGHTLREECPGLEHVDDPHRRRGSFGNAVEQYFFHYEINSDPNADFAEVSTELKTTPLKQLKDGSLSAKERLVISMINYMSVVDETWETSSLQKKLQRILLIAYQYDKELNPVDYLVRLVELWGIPEEDVPTFKKDWDTVVSKIRRGKAHELSGSDTLYLEAATKAANASKRTEQPYSSVPAKPRAWAIKPSYMTTALNGMIEVQAIRRDGKDRGLDLLSLVRRRFEPYIGLTEDELAQVCGYSWEGSRKPKNLCALITKHILGVDEDSRIAEFEKAGVKAKTMRIKRNGVLKESISFPTFDYCNLVACEFDSSDFRSYLAQKYLFVVYREDEREKGVFRLAEVMFWQMPDADLLEARRCYEEMRRRVREGHAERSVRSTENRCCHVRPHGRNKADVLPTPYGSFETKKCFWLNASYIGAEIDRVKRDLRAPTNEALEERLEQGRMSGSVIRVAELFAGVGGFRLGLEGYSNEDRPEFSMPAAGPFVTVWANQWEPQGAPTRQFAARCYEERFGYGSVVNEDIHVVLDAYEAGKIDIPDVDMVVGGFPCQDYSVAKPLSQASGIEGKKGVLWWEIYRFLRLKNTPRYVLLENVDRLLKSPASQRGRDFAIILSCFASLGYAVEWRVVNAADYGFPQKRRRVYIYAERTDEPWDLEGRLTSGVMATALPVRAVGGSEAFSVFADPYENTERFGVDRKTSPFQNAGAMQGCKVVTAKVEATYDGPRAVLGDVLVASGEVPDEFYVDEEKLAKWRYFKGGKSEPRVNKKTGHEYRYAEGAMAFPDLVDAPARTILTSEGGCRFSKQAHRGRAGWALPPSGARRVGSVAGLSQGLDGHGHDRHQPCVLHGKRARGGDPAFDRPGNRIESRRCGGL</sequence>
<dbReference type="NCBIfam" id="TIGR00675">
    <property type="entry name" value="dcm"/>
    <property type="match status" value="1"/>
</dbReference>
<dbReference type="eggNOG" id="COG0270">
    <property type="taxonomic scope" value="Bacteria"/>
</dbReference>
<dbReference type="PRINTS" id="PR00105">
    <property type="entry name" value="C5METTRFRASE"/>
</dbReference>
<dbReference type="CDD" id="cd22355">
    <property type="entry name" value="Sau3AI_C"/>
    <property type="match status" value="1"/>
</dbReference>
<comment type="catalytic activity">
    <reaction evidence="10">
        <text>a 2'-deoxycytidine in DNA + S-adenosyl-L-methionine = a 5-methyl-2'-deoxycytidine in DNA + S-adenosyl-L-homocysteine + H(+)</text>
        <dbReference type="Rhea" id="RHEA:13681"/>
        <dbReference type="Rhea" id="RHEA-COMP:11369"/>
        <dbReference type="Rhea" id="RHEA-COMP:11370"/>
        <dbReference type="ChEBI" id="CHEBI:15378"/>
        <dbReference type="ChEBI" id="CHEBI:57856"/>
        <dbReference type="ChEBI" id="CHEBI:59789"/>
        <dbReference type="ChEBI" id="CHEBI:85452"/>
        <dbReference type="ChEBI" id="CHEBI:85454"/>
        <dbReference type="EC" id="2.1.1.37"/>
    </reaction>
</comment>
<dbReference type="Pfam" id="PF02976">
    <property type="entry name" value="MutH"/>
    <property type="match status" value="2"/>
</dbReference>
<evidence type="ECO:0000256" key="3">
    <source>
        <dbReference type="ARBA" id="ARBA00022691"/>
    </source>
</evidence>
<dbReference type="eggNOG" id="COG3066">
    <property type="taxonomic scope" value="Bacteria"/>
</dbReference>
<dbReference type="GO" id="GO:0003886">
    <property type="term" value="F:DNA (cytosine-5-)-methyltransferase activity"/>
    <property type="evidence" value="ECO:0007669"/>
    <property type="project" value="UniProtKB-EC"/>
</dbReference>
<evidence type="ECO:0000256" key="2">
    <source>
        <dbReference type="ARBA" id="ARBA00022679"/>
    </source>
</evidence>
<dbReference type="HOGENOM" id="CLU_323841_0_0_11"/>
<dbReference type="GO" id="GO:0009307">
    <property type="term" value="P:DNA restriction-modification system"/>
    <property type="evidence" value="ECO:0007669"/>
    <property type="project" value="UniProtKB-KW"/>
</dbReference>
<keyword evidence="4" id="KW-0540">Nuclease</keyword>
<feature type="domain" description="DNA mismatch repair MutH/Type II restriction enzyme Sau3AI" evidence="11">
    <location>
        <begin position="94"/>
        <end position="196"/>
    </location>
</feature>
<reference evidence="12 13" key="1">
    <citation type="submission" date="2008-10" db="EMBL/GenBank/DDBJ databases">
        <title>Draft genome sequence of Collinsella stercoris (DSM 13279).</title>
        <authorList>
            <person name="Sudarsanam P."/>
            <person name="Ley R."/>
            <person name="Guruge J."/>
            <person name="Turnbaugh P.J."/>
            <person name="Mahowald M."/>
            <person name="Liep D."/>
            <person name="Gordon J."/>
        </authorList>
    </citation>
    <scope>NUCLEOTIDE SEQUENCE [LARGE SCALE GENOMIC DNA]</scope>
    <source>
        <strain evidence="12 13">DSM 13279</strain>
    </source>
</reference>
<dbReference type="GO" id="GO:0016787">
    <property type="term" value="F:hydrolase activity"/>
    <property type="evidence" value="ECO:0007669"/>
    <property type="project" value="UniProtKB-KW"/>
</dbReference>
<dbReference type="InterPro" id="IPR011337">
    <property type="entry name" value="DNA_rep_MutH/RE_typeII_Sau3AI"/>
</dbReference>
<evidence type="ECO:0000259" key="11">
    <source>
        <dbReference type="SMART" id="SM00927"/>
    </source>
</evidence>
<keyword evidence="7" id="KW-0378">Hydrolase</keyword>
<dbReference type="Gene3D" id="3.40.600.10">
    <property type="entry name" value="DNA mismatch repair MutH/Restriction endonuclease, type II"/>
    <property type="match status" value="2"/>
</dbReference>
<dbReference type="PANTHER" id="PTHR10629:SF52">
    <property type="entry name" value="DNA (CYTOSINE-5)-METHYLTRANSFERASE 1"/>
    <property type="match status" value="1"/>
</dbReference>
<evidence type="ECO:0000256" key="7">
    <source>
        <dbReference type="ARBA" id="ARBA00022801"/>
    </source>
</evidence>
<comment type="similarity">
    <text evidence="8 9">Belongs to the class I-like SAM-binding methyltransferase superfamily. C5-methyltransferase family.</text>
</comment>
<dbReference type="InterPro" id="IPR050390">
    <property type="entry name" value="C5-Methyltransferase"/>
</dbReference>
<dbReference type="SUPFAM" id="SSF52980">
    <property type="entry name" value="Restriction endonuclease-like"/>
    <property type="match status" value="2"/>
</dbReference>
<evidence type="ECO:0000256" key="9">
    <source>
        <dbReference type="RuleBase" id="RU000416"/>
    </source>
</evidence>
<dbReference type="PANTHER" id="PTHR10629">
    <property type="entry name" value="CYTOSINE-SPECIFIC METHYLTRANSFERASE"/>
    <property type="match status" value="1"/>
</dbReference>
<dbReference type="PROSITE" id="PS00094">
    <property type="entry name" value="C5_MTASE_1"/>
    <property type="match status" value="1"/>
</dbReference>
<gene>
    <name evidence="12" type="ORF">COLSTE_00554</name>
</gene>
<dbReference type="InterPro" id="IPR018117">
    <property type="entry name" value="C5_DNA_meth_AS"/>
</dbReference>
<evidence type="ECO:0000256" key="4">
    <source>
        <dbReference type="ARBA" id="ARBA00022722"/>
    </source>
</evidence>
<proteinExistence type="inferred from homology"/>
<dbReference type="PROSITE" id="PS51679">
    <property type="entry name" value="SAM_MT_C5"/>
    <property type="match status" value="1"/>
</dbReference>
<keyword evidence="13" id="KW-1185">Reference proteome</keyword>
<accession>B6G913</accession>
<dbReference type="EC" id="2.1.1.37" evidence="10"/>
<reference evidence="12 13" key="2">
    <citation type="submission" date="2008-10" db="EMBL/GenBank/DDBJ databases">
        <authorList>
            <person name="Fulton L."/>
            <person name="Clifton S."/>
            <person name="Fulton B."/>
            <person name="Xu J."/>
            <person name="Minx P."/>
            <person name="Pepin K.H."/>
            <person name="Johnson M."/>
            <person name="Thiruvilangam P."/>
            <person name="Bhonagiri V."/>
            <person name="Nash W.E."/>
            <person name="Mardis E.R."/>
            <person name="Wilson R.K."/>
        </authorList>
    </citation>
    <scope>NUCLEOTIDE SEQUENCE [LARGE SCALE GENOMIC DNA]</scope>
    <source>
        <strain evidence="12 13">DSM 13279</strain>
    </source>
</reference>
<organism evidence="12 13">
    <name type="scientific">Collinsella stercoris DSM 13279</name>
    <dbReference type="NCBI Taxonomy" id="445975"/>
    <lineage>
        <taxon>Bacteria</taxon>
        <taxon>Bacillati</taxon>
        <taxon>Actinomycetota</taxon>
        <taxon>Coriobacteriia</taxon>
        <taxon>Coriobacteriales</taxon>
        <taxon>Coriobacteriaceae</taxon>
        <taxon>Collinsella</taxon>
    </lineage>
</organism>
<dbReference type="InterPro" id="IPR029063">
    <property type="entry name" value="SAM-dependent_MTases_sf"/>
</dbReference>
<protein>
    <recommendedName>
        <fullName evidence="10">Cytosine-specific methyltransferase</fullName>
        <ecNumber evidence="10">2.1.1.37</ecNumber>
    </recommendedName>
</protein>
<dbReference type="Gene3D" id="3.40.50.150">
    <property type="entry name" value="Vaccinia Virus protein VP39"/>
    <property type="match status" value="1"/>
</dbReference>
<dbReference type="GO" id="GO:0032259">
    <property type="term" value="P:methylation"/>
    <property type="evidence" value="ECO:0007669"/>
    <property type="project" value="UniProtKB-KW"/>
</dbReference>
<dbReference type="EMBL" id="ABXJ01000030">
    <property type="protein sequence ID" value="EEA91210.1"/>
    <property type="molecule type" value="Genomic_DNA"/>
</dbReference>
<keyword evidence="3 8" id="KW-0949">S-adenosyl-L-methionine</keyword>
<dbReference type="STRING" id="445975.COLSTE_00554"/>
<dbReference type="GO" id="GO:0044027">
    <property type="term" value="P:negative regulation of gene expression via chromosomal CpG island methylation"/>
    <property type="evidence" value="ECO:0007669"/>
    <property type="project" value="TreeGrafter"/>
</dbReference>
<keyword evidence="6" id="KW-0255">Endonuclease</keyword>